<feature type="compositionally biased region" description="Polar residues" evidence="2">
    <location>
        <begin position="735"/>
        <end position="745"/>
    </location>
</feature>
<dbReference type="Pfam" id="PF01764">
    <property type="entry name" value="Lipase_3"/>
    <property type="match status" value="1"/>
</dbReference>
<evidence type="ECO:0000256" key="1">
    <source>
        <dbReference type="ARBA" id="ARBA00022801"/>
    </source>
</evidence>
<evidence type="ECO:0000313" key="5">
    <source>
        <dbReference type="EMBL" id="KAK7290424.1"/>
    </source>
</evidence>
<dbReference type="PROSITE" id="PS50004">
    <property type="entry name" value="C2"/>
    <property type="match status" value="1"/>
</dbReference>
<feature type="domain" description="C2" evidence="4">
    <location>
        <begin position="323"/>
        <end position="439"/>
    </location>
</feature>
<reference evidence="5 6" key="1">
    <citation type="submission" date="2024-01" db="EMBL/GenBank/DDBJ databases">
        <title>The genomes of 5 underutilized Papilionoideae crops provide insights into root nodulation and disease resistanc.</title>
        <authorList>
            <person name="Yuan L."/>
        </authorList>
    </citation>
    <scope>NUCLEOTIDE SEQUENCE [LARGE SCALE GENOMIC DNA]</scope>
    <source>
        <strain evidence="5">ZHUSHIDOU_FW_LH</strain>
        <tissue evidence="5">Leaf</tissue>
    </source>
</reference>
<dbReference type="PANTHER" id="PTHR47759">
    <property type="entry name" value="OS04G0509100 PROTEIN"/>
    <property type="match status" value="1"/>
</dbReference>
<name>A0AAN9J3X5_CROPI</name>
<sequence length="1078" mass="120727">MLTQAPSQAQSETSTDIQLALSNPLYCKTVQEIRDEKQSVADNHRHFDGSVAMRGTESDGELICFNAGQTHGQTQAKAEDFIQSTKETASAAADRAHAAANTTGQTAQQNKEEAAGFLQQTGEQVKTMAQGAVDSVKHTLGMDKKTHHRPPLHEPNNHYLFFTTSTPRFPQNYSTCHYSNNFFFLPSSPPHFFFFSLLLLLLIITTSLFLMASLHQPLHFRYTLSPNLPRLTTRPRFSRPHHFPGKLRIFSFTGFSAKHRQRRVLSVCCSSKTGSELERISLQDTDERPPFDINLAVILAGFAFEAYTTPPENTGRREVDAAGCKTVYLSEEFVREIYNGKLFIKLKKGFNFPAMDPWGTSDPYVVIQMDSQIAKSNIKWGTKEPTWNEEFTFYVRQPLTKSLQLAAWDANLVTPHKRMGNAGVDLQWLCDGDVHEILVELEGMGAGGKVQLEVKYKTFDEIDEEKKWWKIPFVSDFLKINGIDSALKKVTGSDTVQARQFVEYAFGQLKSFNSYLQKDQISDTDNDKHDTEGSGEPNDSAFVLNISSPEAGSSEYSDETCSEHKNLNEFPEDDSDTGNGHAFEPSTQVSKEDLSNQLFWRNFANVITDNIVQKLGLSVPEKLKWDGLEFLNKIGSQSQNIAESVYIQTGLALPGSTDGGDDKASDQSQLAIAAIQSSLPEVKKATQNLMKQTDSILGGLMLLTATISKMNKGSSSEETKIKEEDSTEGGDEIQYSPSQKLSHSQDGLVLDEKKTEEMKALFSTAESAVEAWAMLSTSLGHPSFIKSEFEKICFLDNETTDTQVAIWRDSARRRLVVAFRGTEQSRWKDFKTDLMLVPTGLNPERIGGDFKQEVQVHSGFLGAYDSVRNRIISLIKLSIGYEDDHFEPHQKWHVYATGHSLGGALATLLALELSSNQLVKRGAISITMYNFGSPRVGNRRFAEVYNEKVKDSWRVVNHRDIIPTVPRLMGYCHVAQPVYLAPGILRHALENKDILGDGYEGDVLGESTPDVIVSEFMKGEKELIEKLLQTEINIFRSIRDGTALMQHMEDFYYITLLENVRSNYQVASRPQPGENNIL</sequence>
<feature type="transmembrane region" description="Helical" evidence="3">
    <location>
        <begin position="192"/>
        <end position="214"/>
    </location>
</feature>
<dbReference type="AlphaFoldDB" id="A0AAN9J3X5"/>
<dbReference type="Pfam" id="PF00168">
    <property type="entry name" value="C2"/>
    <property type="match status" value="1"/>
</dbReference>
<dbReference type="GO" id="GO:0006629">
    <property type="term" value="P:lipid metabolic process"/>
    <property type="evidence" value="ECO:0007669"/>
    <property type="project" value="InterPro"/>
</dbReference>
<dbReference type="InterPro" id="IPR000008">
    <property type="entry name" value="C2_dom"/>
</dbReference>
<keyword evidence="6" id="KW-1185">Reference proteome</keyword>
<dbReference type="SMART" id="SM00239">
    <property type="entry name" value="C2"/>
    <property type="match status" value="1"/>
</dbReference>
<gene>
    <name evidence="5" type="ORF">RIF29_04842</name>
</gene>
<dbReference type="CDD" id="cd00519">
    <property type="entry name" value="Lipase_3"/>
    <property type="match status" value="1"/>
</dbReference>
<dbReference type="Gene3D" id="2.60.40.150">
    <property type="entry name" value="C2 domain"/>
    <property type="match status" value="1"/>
</dbReference>
<dbReference type="InterPro" id="IPR029058">
    <property type="entry name" value="AB_hydrolase_fold"/>
</dbReference>
<organism evidence="5 6">
    <name type="scientific">Crotalaria pallida</name>
    <name type="common">Smooth rattlebox</name>
    <name type="synonym">Crotalaria striata</name>
    <dbReference type="NCBI Taxonomy" id="3830"/>
    <lineage>
        <taxon>Eukaryota</taxon>
        <taxon>Viridiplantae</taxon>
        <taxon>Streptophyta</taxon>
        <taxon>Embryophyta</taxon>
        <taxon>Tracheophyta</taxon>
        <taxon>Spermatophyta</taxon>
        <taxon>Magnoliopsida</taxon>
        <taxon>eudicotyledons</taxon>
        <taxon>Gunneridae</taxon>
        <taxon>Pentapetalae</taxon>
        <taxon>rosids</taxon>
        <taxon>fabids</taxon>
        <taxon>Fabales</taxon>
        <taxon>Fabaceae</taxon>
        <taxon>Papilionoideae</taxon>
        <taxon>50 kb inversion clade</taxon>
        <taxon>genistoids sensu lato</taxon>
        <taxon>core genistoids</taxon>
        <taxon>Crotalarieae</taxon>
        <taxon>Crotalaria</taxon>
    </lineage>
</organism>
<protein>
    <recommendedName>
        <fullName evidence="4">C2 domain-containing protein</fullName>
    </recommendedName>
</protein>
<accession>A0AAN9J3X5</accession>
<keyword evidence="3" id="KW-1133">Transmembrane helix</keyword>
<evidence type="ECO:0000313" key="6">
    <source>
        <dbReference type="Proteomes" id="UP001372338"/>
    </source>
</evidence>
<keyword evidence="3" id="KW-0812">Transmembrane</keyword>
<feature type="compositionally biased region" description="Basic and acidic residues" evidence="2">
    <location>
        <begin position="715"/>
        <end position="724"/>
    </location>
</feature>
<dbReference type="PANTHER" id="PTHR47759:SF2">
    <property type="entry name" value="TRIGLYCERIDE LIPASE"/>
    <property type="match status" value="1"/>
</dbReference>
<evidence type="ECO:0000259" key="4">
    <source>
        <dbReference type="PROSITE" id="PS50004"/>
    </source>
</evidence>
<keyword evidence="3" id="KW-0472">Membrane</keyword>
<comment type="caution">
    <text evidence="5">The sequence shown here is derived from an EMBL/GenBank/DDBJ whole genome shotgun (WGS) entry which is preliminary data.</text>
</comment>
<keyword evidence="1" id="KW-0378">Hydrolase</keyword>
<dbReference type="SUPFAM" id="SSF49562">
    <property type="entry name" value="C2 domain (Calcium/lipid-binding domain, CaLB)"/>
    <property type="match status" value="1"/>
</dbReference>
<dbReference type="Proteomes" id="UP001372338">
    <property type="component" value="Unassembled WGS sequence"/>
</dbReference>
<dbReference type="InterPro" id="IPR002921">
    <property type="entry name" value="Fungal_lipase-type"/>
</dbReference>
<dbReference type="GO" id="GO:0016787">
    <property type="term" value="F:hydrolase activity"/>
    <property type="evidence" value="ECO:0007669"/>
    <property type="project" value="UniProtKB-KW"/>
</dbReference>
<evidence type="ECO:0000256" key="3">
    <source>
        <dbReference type="SAM" id="Phobius"/>
    </source>
</evidence>
<dbReference type="CDD" id="cd00030">
    <property type="entry name" value="C2"/>
    <property type="match status" value="1"/>
</dbReference>
<dbReference type="EMBL" id="JAYWIO010000001">
    <property type="protein sequence ID" value="KAK7290424.1"/>
    <property type="molecule type" value="Genomic_DNA"/>
</dbReference>
<feature type="region of interest" description="Disordered" evidence="2">
    <location>
        <begin position="567"/>
        <end position="588"/>
    </location>
</feature>
<proteinExistence type="predicted"/>
<feature type="region of interest" description="Disordered" evidence="2">
    <location>
        <begin position="711"/>
        <end position="746"/>
    </location>
</feature>
<dbReference type="InterPro" id="IPR035892">
    <property type="entry name" value="C2_domain_sf"/>
</dbReference>
<dbReference type="Gene3D" id="3.40.50.1820">
    <property type="entry name" value="alpha/beta hydrolase"/>
    <property type="match status" value="1"/>
</dbReference>
<dbReference type="SUPFAM" id="SSF53474">
    <property type="entry name" value="alpha/beta-Hydrolases"/>
    <property type="match status" value="1"/>
</dbReference>
<feature type="region of interest" description="Disordered" evidence="2">
    <location>
        <begin position="521"/>
        <end position="542"/>
    </location>
</feature>
<evidence type="ECO:0000256" key="2">
    <source>
        <dbReference type="SAM" id="MobiDB-lite"/>
    </source>
</evidence>